<dbReference type="Gene3D" id="3.40.50.620">
    <property type="entry name" value="HUPs"/>
    <property type="match status" value="1"/>
</dbReference>
<keyword evidence="2" id="KW-1185">Reference proteome</keyword>
<dbReference type="OrthoDB" id="5591297at2759"/>
<dbReference type="GO" id="GO:0005737">
    <property type="term" value="C:cytoplasm"/>
    <property type="evidence" value="ECO:0007669"/>
    <property type="project" value="TreeGrafter"/>
</dbReference>
<dbReference type="GO" id="GO:0016887">
    <property type="term" value="F:ATP hydrolysis activity"/>
    <property type="evidence" value="ECO:0007669"/>
    <property type="project" value="TreeGrafter"/>
</dbReference>
<sequence>MYKRSQTTGLNTILAVKNFLNGVDRFKVVFCRDNTINNTNPKLITPITNDILVLDSSFNPPHLGHQSMLEIAPAIYNKNIDLAPGTVTTKDLSTHSGLLLLSIKNADKGDVSIEEYAERLDMMILLAQKTYLTCAVALTKESLFINKSKLITEWLKIESPNKHIDNYFLLGFDTITRFFDSKYYQNKSIVESLNPFFENSHIIALLRENNSLSGMNISQQMEYLDKIIKNQTLNGLKLPDLWNNKIIYGECKDTWNISSSKIRQNVKNDVIDWKAMVLPEVADYIEKKGMYK</sequence>
<reference evidence="1" key="1">
    <citation type="submission" date="2020-11" db="EMBL/GenBank/DDBJ databases">
        <title>Kefir isolates.</title>
        <authorList>
            <person name="Marcisauskas S."/>
            <person name="Kim Y."/>
            <person name="Blasche S."/>
        </authorList>
    </citation>
    <scope>NUCLEOTIDE SEQUENCE</scope>
    <source>
        <strain evidence="1">Olga-1</strain>
    </source>
</reference>
<name>A0A9P7BI49_9ASCO</name>
<evidence type="ECO:0000313" key="1">
    <source>
        <dbReference type="EMBL" id="KAG0690979.1"/>
    </source>
</evidence>
<protein>
    <recommendedName>
        <fullName evidence="3">Nicotinamide-nucleotide adenylyltransferase</fullName>
    </recommendedName>
</protein>
<dbReference type="Proteomes" id="UP000697127">
    <property type="component" value="Unassembled WGS sequence"/>
</dbReference>
<dbReference type="EMBL" id="PUHW01000012">
    <property type="protein sequence ID" value="KAG0690979.1"/>
    <property type="molecule type" value="Genomic_DNA"/>
</dbReference>
<gene>
    <name evidence="1" type="ORF">C6P40_000477</name>
</gene>
<evidence type="ECO:0000313" key="2">
    <source>
        <dbReference type="Proteomes" id="UP000697127"/>
    </source>
</evidence>
<dbReference type="PANTHER" id="PTHR31285:SF0">
    <property type="entry name" value="NICOTINAMIDE MONONUCLEOTIDE ADENYLYLTRANSFERASE"/>
    <property type="match status" value="1"/>
</dbReference>
<organism evidence="1 2">
    <name type="scientific">Pichia californica</name>
    <dbReference type="NCBI Taxonomy" id="460514"/>
    <lineage>
        <taxon>Eukaryota</taxon>
        <taxon>Fungi</taxon>
        <taxon>Dikarya</taxon>
        <taxon>Ascomycota</taxon>
        <taxon>Saccharomycotina</taxon>
        <taxon>Pichiomycetes</taxon>
        <taxon>Pichiales</taxon>
        <taxon>Pichiaceae</taxon>
        <taxon>Pichia</taxon>
    </lineage>
</organism>
<dbReference type="SUPFAM" id="SSF52374">
    <property type="entry name" value="Nucleotidylyl transferase"/>
    <property type="match status" value="1"/>
</dbReference>
<accession>A0A9P7BI49</accession>
<dbReference type="AlphaFoldDB" id="A0A9P7BI49"/>
<dbReference type="GO" id="GO:0000309">
    <property type="term" value="F:nicotinamide-nucleotide adenylyltransferase activity"/>
    <property type="evidence" value="ECO:0007669"/>
    <property type="project" value="TreeGrafter"/>
</dbReference>
<comment type="caution">
    <text evidence="1">The sequence shown here is derived from an EMBL/GenBank/DDBJ whole genome shotgun (WGS) entry which is preliminary data.</text>
</comment>
<proteinExistence type="predicted"/>
<dbReference type="GO" id="GO:0005634">
    <property type="term" value="C:nucleus"/>
    <property type="evidence" value="ECO:0007669"/>
    <property type="project" value="TreeGrafter"/>
</dbReference>
<evidence type="ECO:0008006" key="3">
    <source>
        <dbReference type="Google" id="ProtNLM"/>
    </source>
</evidence>
<dbReference type="PANTHER" id="PTHR31285">
    <property type="entry name" value="NICOTINAMIDE MONONUCLEOTIDE ADENYLYLTRANSFERASE"/>
    <property type="match status" value="1"/>
</dbReference>
<dbReference type="InterPro" id="IPR014729">
    <property type="entry name" value="Rossmann-like_a/b/a_fold"/>
</dbReference>